<dbReference type="EMBL" id="JABBCQ020000042">
    <property type="protein sequence ID" value="MBI1627083.1"/>
    <property type="molecule type" value="Genomic_DNA"/>
</dbReference>
<proteinExistence type="predicted"/>
<dbReference type="PANTHER" id="PTHR37812">
    <property type="entry name" value="MU-LIKE PROPHAGE FLUMU PROTEIN C"/>
    <property type="match status" value="1"/>
</dbReference>
<reference evidence="2" key="1">
    <citation type="submission" date="2020-12" db="EMBL/GenBank/DDBJ databases">
        <title>Comamonas sp. nov., isolated from stream water.</title>
        <authorList>
            <person name="Park K.-H."/>
        </authorList>
    </citation>
    <scope>NUCLEOTIDE SEQUENCE</scope>
    <source>
        <strain evidence="2">EJ-4</strain>
    </source>
</reference>
<accession>A0A843B8A1</accession>
<dbReference type="RefSeq" id="WP_198462422.1">
    <property type="nucleotide sequence ID" value="NZ_JABBCQ020000042.1"/>
</dbReference>
<evidence type="ECO:0000313" key="2">
    <source>
        <dbReference type="EMBL" id="MBI1627083.1"/>
    </source>
</evidence>
<comment type="caution">
    <text evidence="2">The sequence shown here is derived from an EMBL/GenBank/DDBJ whole genome shotgun (WGS) entry which is preliminary data.</text>
</comment>
<protein>
    <recommendedName>
        <fullName evidence="1">Mor transcription activator domain-containing protein</fullName>
    </recommendedName>
</protein>
<dbReference type="InterPro" id="IPR009057">
    <property type="entry name" value="Homeodomain-like_sf"/>
</dbReference>
<dbReference type="PANTHER" id="PTHR37812:SF1">
    <property type="entry name" value="MU-LIKE PROPHAGE FLUMU PROTEIN C"/>
    <property type="match status" value="1"/>
</dbReference>
<gene>
    <name evidence="2" type="ORF">HF327_021700</name>
</gene>
<dbReference type="Gene3D" id="1.10.10.60">
    <property type="entry name" value="Homeodomain-like"/>
    <property type="match status" value="1"/>
</dbReference>
<dbReference type="SUPFAM" id="SSF46689">
    <property type="entry name" value="Homeodomain-like"/>
    <property type="match status" value="1"/>
</dbReference>
<keyword evidence="3" id="KW-1185">Reference proteome</keyword>
<sequence>MATFVDRDSNMASRRNQFLADLMDVAKKHLQEHVSGPAADMVASSLTDHLADYWGGQLINIPKDYHWKLSQRDAEIYSEFNGYNYAELAKKHDMHERSLRKLLDRVKKRMAAAADRRTKDLFND</sequence>
<name>A0A843B8A1_9BURK</name>
<dbReference type="InterPro" id="IPR052411">
    <property type="entry name" value="c-mor_Regulatory_Protein"/>
</dbReference>
<dbReference type="InterPro" id="IPR014875">
    <property type="entry name" value="Mor_transcription_activator"/>
</dbReference>
<evidence type="ECO:0000313" key="3">
    <source>
        <dbReference type="Proteomes" id="UP000530032"/>
    </source>
</evidence>
<organism evidence="2 3">
    <name type="scientific">Comamonas suwonensis</name>
    <dbReference type="NCBI Taxonomy" id="2606214"/>
    <lineage>
        <taxon>Bacteria</taxon>
        <taxon>Pseudomonadati</taxon>
        <taxon>Pseudomonadota</taxon>
        <taxon>Betaproteobacteria</taxon>
        <taxon>Burkholderiales</taxon>
        <taxon>Comamonadaceae</taxon>
        <taxon>Comamonas</taxon>
    </lineage>
</organism>
<dbReference type="Proteomes" id="UP000530032">
    <property type="component" value="Unassembled WGS sequence"/>
</dbReference>
<evidence type="ECO:0000259" key="1">
    <source>
        <dbReference type="Pfam" id="PF08765"/>
    </source>
</evidence>
<feature type="domain" description="Mor transcription activator" evidence="1">
    <location>
        <begin position="13"/>
        <end position="113"/>
    </location>
</feature>
<dbReference type="Pfam" id="PF08765">
    <property type="entry name" value="Mor"/>
    <property type="match status" value="1"/>
</dbReference>
<dbReference type="AlphaFoldDB" id="A0A843B8A1"/>